<dbReference type="EMBL" id="JBELQE010000070">
    <property type="protein sequence ID" value="MER2250682.1"/>
    <property type="molecule type" value="Genomic_DNA"/>
</dbReference>
<sequence>MANQVITQLIVDARGAEEGSAQYVRAMKAAQAAADKTLETEDKLQGAIERTGATLTRGAGSVTNIARRWDQLQASVDPVAAAHQKANKAIEDAVLRADAAVRRLGVSQEQAAAVVDKVRMKHLAEVEAVEAATAAANDNSAALARMRAQYDPLFAIQLRHTEALRGIAEAEQAGAISASAAMNARIAATRALQDQTQKLEGLAAAQEAAAQKQVNQQLVVPNRGEDVAAYGAELDRLRARFNPLFAAGQAYKAQLAEIAQAAKVGAISEAERVAALARTKEAFAGQVAAIRATTAANENSTKATALHGQAWQNLGFQVNDAATMLLSGSSAFQVVATQGGQVYQILSGAQGGVGGALKEIGNFLVGLVTPARLLVGGLVGIGVAGVAAGLSWQGTQADIRRALAGVGRAAGATVGERLKTLPQDTWDAMLRRARIYAQAGWSRQEVETWSRAFHAAGGEIIIPVLDAQIEAADGEAKEALACLVEAHRVKGAD</sequence>
<evidence type="ECO:0000313" key="4">
    <source>
        <dbReference type="Proteomes" id="UP001480955"/>
    </source>
</evidence>
<feature type="transmembrane region" description="Helical" evidence="1">
    <location>
        <begin position="373"/>
        <end position="392"/>
    </location>
</feature>
<organism evidence="3 4">
    <name type="scientific">Methylorubrum podarium</name>
    <dbReference type="NCBI Taxonomy" id="200476"/>
    <lineage>
        <taxon>Bacteria</taxon>
        <taxon>Pseudomonadati</taxon>
        <taxon>Pseudomonadota</taxon>
        <taxon>Alphaproteobacteria</taxon>
        <taxon>Hyphomicrobiales</taxon>
        <taxon>Methylobacteriaceae</taxon>
        <taxon>Methylorubrum</taxon>
    </lineage>
</organism>
<keyword evidence="4" id="KW-1185">Reference proteome</keyword>
<dbReference type="InterPro" id="IPR009628">
    <property type="entry name" value="Phage_tape_measure_N"/>
</dbReference>
<feature type="domain" description="Bacteriophage tail tape measure N-terminal" evidence="2">
    <location>
        <begin position="298"/>
        <end position="416"/>
    </location>
</feature>
<dbReference type="RefSeq" id="WP_350394870.1">
    <property type="nucleotide sequence ID" value="NZ_JBELQE010000070.1"/>
</dbReference>
<reference evidence="3 4" key="1">
    <citation type="submission" date="2024-06" db="EMBL/GenBank/DDBJ databases">
        <authorList>
            <person name="Campbell A.G."/>
        </authorList>
    </citation>
    <scope>NUCLEOTIDE SEQUENCE [LARGE SCALE GENOMIC DNA]</scope>
    <source>
        <strain evidence="3 4">EM12</strain>
    </source>
</reference>
<evidence type="ECO:0000256" key="1">
    <source>
        <dbReference type="SAM" id="Phobius"/>
    </source>
</evidence>
<comment type="caution">
    <text evidence="3">The sequence shown here is derived from an EMBL/GenBank/DDBJ whole genome shotgun (WGS) entry which is preliminary data.</text>
</comment>
<keyword evidence="1" id="KW-1133">Transmembrane helix</keyword>
<keyword evidence="1" id="KW-0812">Transmembrane</keyword>
<evidence type="ECO:0000259" key="2">
    <source>
        <dbReference type="Pfam" id="PF06791"/>
    </source>
</evidence>
<evidence type="ECO:0000313" key="3">
    <source>
        <dbReference type="EMBL" id="MER2250682.1"/>
    </source>
</evidence>
<keyword evidence="1" id="KW-0472">Membrane</keyword>
<proteinExistence type="predicted"/>
<accession>A0ABV1QMR7</accession>
<name>A0ABV1QMR7_9HYPH</name>
<dbReference type="Pfam" id="PF06791">
    <property type="entry name" value="TMP_2"/>
    <property type="match status" value="1"/>
</dbReference>
<gene>
    <name evidence="3" type="ORF">ABS772_12245</name>
</gene>
<protein>
    <submittedName>
        <fullName evidence="3">Phage tail length tape measure family protein</fullName>
    </submittedName>
</protein>
<dbReference type="Proteomes" id="UP001480955">
    <property type="component" value="Unassembled WGS sequence"/>
</dbReference>